<organism evidence="1 2">
    <name type="scientific">Terribacillus saccharophilus</name>
    <dbReference type="NCBI Taxonomy" id="361277"/>
    <lineage>
        <taxon>Bacteria</taxon>
        <taxon>Bacillati</taxon>
        <taxon>Bacillota</taxon>
        <taxon>Bacilli</taxon>
        <taxon>Bacillales</taxon>
        <taxon>Bacillaceae</taxon>
        <taxon>Terribacillus</taxon>
    </lineage>
</organism>
<reference evidence="1 2" key="1">
    <citation type="submission" date="2016-10" db="EMBL/GenBank/DDBJ databases">
        <authorList>
            <person name="Varghese N."/>
            <person name="Submissions S."/>
        </authorList>
    </citation>
    <scope>NUCLEOTIDE SEQUENCE [LARGE SCALE GENOMIC DNA]</scope>
    <source>
        <strain evidence="1 2">DSM 21619</strain>
    </source>
</reference>
<name>A0AAX2EDR0_9BACI</name>
<dbReference type="AlphaFoldDB" id="A0AAX2EDR0"/>
<evidence type="ECO:0000313" key="1">
    <source>
        <dbReference type="EMBL" id="SEM86677.1"/>
    </source>
</evidence>
<dbReference type="EMBL" id="FOCD01000001">
    <property type="protein sequence ID" value="SEM86677.1"/>
    <property type="molecule type" value="Genomic_DNA"/>
</dbReference>
<accession>A0AAX2EDR0</accession>
<evidence type="ECO:0000313" key="2">
    <source>
        <dbReference type="Proteomes" id="UP000199735"/>
    </source>
</evidence>
<protein>
    <submittedName>
        <fullName evidence="1">Uncharacterized protein</fullName>
    </submittedName>
</protein>
<comment type="caution">
    <text evidence="1">The sequence shown here is derived from an EMBL/GenBank/DDBJ whole genome shotgun (WGS) entry which is preliminary data.</text>
</comment>
<gene>
    <name evidence="1" type="ORF">SAMN04489762_1243</name>
</gene>
<dbReference type="Proteomes" id="UP000199735">
    <property type="component" value="Unassembled WGS sequence"/>
</dbReference>
<sequence>MRQLNKSKVQNNNLQIQLSKNDYVVSDLDILTAVLLLNGKLSVDLIETDRNTDLSNITLIGEVPSDTNNNNQLTDFLDANDDMSMDDVLAAILRRIQ</sequence>
<proteinExistence type="predicted"/>
<dbReference type="RefSeq" id="WP_093880069.1">
    <property type="nucleotide sequence ID" value="NZ_FOCD01000001.1"/>
</dbReference>